<dbReference type="PANTHER" id="PTHR46484">
    <property type="entry name" value="SI:CH211-171H4.5-RELATED"/>
    <property type="match status" value="1"/>
</dbReference>
<keyword evidence="1" id="KW-0732">Signal</keyword>
<dbReference type="PROSITE" id="PS50835">
    <property type="entry name" value="IG_LIKE"/>
    <property type="match status" value="2"/>
</dbReference>
<dbReference type="Pfam" id="PF07686">
    <property type="entry name" value="V-set"/>
    <property type="match status" value="1"/>
</dbReference>
<evidence type="ECO:0000313" key="3">
    <source>
        <dbReference type="EMBL" id="KAI1894814.1"/>
    </source>
</evidence>
<keyword evidence="4" id="KW-1185">Reference proteome</keyword>
<dbReference type="EMBL" id="JAERUA010000010">
    <property type="protein sequence ID" value="KAI1894814.1"/>
    <property type="molecule type" value="Genomic_DNA"/>
</dbReference>
<evidence type="ECO:0000259" key="2">
    <source>
        <dbReference type="PROSITE" id="PS50835"/>
    </source>
</evidence>
<dbReference type="AlphaFoldDB" id="A0A8T3DG95"/>
<feature type="domain" description="Ig-like" evidence="2">
    <location>
        <begin position="145"/>
        <end position="244"/>
    </location>
</feature>
<dbReference type="Proteomes" id="UP000829720">
    <property type="component" value="Unassembled WGS sequence"/>
</dbReference>
<evidence type="ECO:0000313" key="4">
    <source>
        <dbReference type="Proteomes" id="UP000829720"/>
    </source>
</evidence>
<comment type="caution">
    <text evidence="3">The sequence shown here is derived from an EMBL/GenBank/DDBJ whole genome shotgun (WGS) entry which is preliminary data.</text>
</comment>
<feature type="signal peptide" evidence="1">
    <location>
        <begin position="1"/>
        <end position="22"/>
    </location>
</feature>
<dbReference type="OrthoDB" id="25840at2759"/>
<feature type="chain" id="PRO_5035759324" description="Ig-like domain-containing protein" evidence="1">
    <location>
        <begin position="23"/>
        <end position="350"/>
    </location>
</feature>
<organism evidence="3 4">
    <name type="scientific">Albula goreensis</name>
    <dbReference type="NCBI Taxonomy" id="1534307"/>
    <lineage>
        <taxon>Eukaryota</taxon>
        <taxon>Metazoa</taxon>
        <taxon>Chordata</taxon>
        <taxon>Craniata</taxon>
        <taxon>Vertebrata</taxon>
        <taxon>Euteleostomi</taxon>
        <taxon>Actinopterygii</taxon>
        <taxon>Neopterygii</taxon>
        <taxon>Teleostei</taxon>
        <taxon>Albuliformes</taxon>
        <taxon>Albulidae</taxon>
        <taxon>Albula</taxon>
    </lineage>
</organism>
<dbReference type="InterPro" id="IPR007110">
    <property type="entry name" value="Ig-like_dom"/>
</dbReference>
<feature type="domain" description="Ig-like" evidence="2">
    <location>
        <begin position="249"/>
        <end position="334"/>
    </location>
</feature>
<dbReference type="InterPro" id="IPR003599">
    <property type="entry name" value="Ig_sub"/>
</dbReference>
<dbReference type="InterPro" id="IPR013783">
    <property type="entry name" value="Ig-like_fold"/>
</dbReference>
<reference evidence="3" key="1">
    <citation type="submission" date="2021-01" db="EMBL/GenBank/DDBJ databases">
        <authorList>
            <person name="Zahm M."/>
            <person name="Roques C."/>
            <person name="Cabau C."/>
            <person name="Klopp C."/>
            <person name="Donnadieu C."/>
            <person name="Jouanno E."/>
            <person name="Lampietro C."/>
            <person name="Louis A."/>
            <person name="Herpin A."/>
            <person name="Echchiki A."/>
            <person name="Berthelot C."/>
            <person name="Parey E."/>
            <person name="Roest-Crollius H."/>
            <person name="Braasch I."/>
            <person name="Postlethwait J."/>
            <person name="Bobe J."/>
            <person name="Montfort J."/>
            <person name="Bouchez O."/>
            <person name="Begum T."/>
            <person name="Mejri S."/>
            <person name="Adams A."/>
            <person name="Chen W.-J."/>
            <person name="Guiguen Y."/>
        </authorList>
    </citation>
    <scope>NUCLEOTIDE SEQUENCE</scope>
    <source>
        <tissue evidence="3">Blood</tissue>
    </source>
</reference>
<dbReference type="SMART" id="SM00409">
    <property type="entry name" value="IG"/>
    <property type="match status" value="3"/>
</dbReference>
<sequence length="350" mass="38733">MGSEGAFYLWAVLFGLWREATCVSLSVSAPDRVSALLGSCVVIPCSFSAGPSWPRGVQYQVRLRYQTSIFNLRSTVFSSEDRIPVHRDFIGRTELAGDPSRGDCSVRINEVTMDDHHIYEAGVKEQGAAEWRKSQKILLDVSYNPQKPVISDPGAVIEGQLVILNCTVSSPCPSRPPQVQWRWERGSQENSTSYQAMRPVITQGPEQLIVSSIYFIASSLAQPKVRCEARFPGGRTVSVTKELHVRFPPRDVAVHVNTLTVQEGASVLLSCSCKADPPVSEFQWWYSQEGHTVNLPQRTHSVRLYNVTRDLRVNCVAQNRLGKAESGPTAINVQYKPAISPQSSANGSQE</sequence>
<gene>
    <name evidence="3" type="ORF">AGOR_G00119630</name>
</gene>
<dbReference type="PANTHER" id="PTHR46484:SF3">
    <property type="entry name" value="MYELIN-ASSOCIATED GLYCOPROTEIN-LIKE"/>
    <property type="match status" value="1"/>
</dbReference>
<dbReference type="InterPro" id="IPR013106">
    <property type="entry name" value="Ig_V-set"/>
</dbReference>
<proteinExistence type="predicted"/>
<protein>
    <recommendedName>
        <fullName evidence="2">Ig-like domain-containing protein</fullName>
    </recommendedName>
</protein>
<name>A0A8T3DG95_9TELE</name>
<evidence type="ECO:0000256" key="1">
    <source>
        <dbReference type="SAM" id="SignalP"/>
    </source>
</evidence>
<dbReference type="InterPro" id="IPR036179">
    <property type="entry name" value="Ig-like_dom_sf"/>
</dbReference>
<dbReference type="Gene3D" id="2.60.40.10">
    <property type="entry name" value="Immunoglobulins"/>
    <property type="match status" value="3"/>
</dbReference>
<dbReference type="SUPFAM" id="SSF48726">
    <property type="entry name" value="Immunoglobulin"/>
    <property type="match status" value="3"/>
</dbReference>
<accession>A0A8T3DG95</accession>